<dbReference type="InterPro" id="IPR006330">
    <property type="entry name" value="Ado/ade_deaminase"/>
</dbReference>
<organism evidence="10 12">
    <name type="scientific">Synchytrium endobioticum</name>
    <dbReference type="NCBI Taxonomy" id="286115"/>
    <lineage>
        <taxon>Eukaryota</taxon>
        <taxon>Fungi</taxon>
        <taxon>Fungi incertae sedis</taxon>
        <taxon>Chytridiomycota</taxon>
        <taxon>Chytridiomycota incertae sedis</taxon>
        <taxon>Chytridiomycetes</taxon>
        <taxon>Synchytriales</taxon>
        <taxon>Synchytriaceae</taxon>
        <taxon>Synchytrium</taxon>
    </lineage>
</organism>
<dbReference type="STRING" id="286115.A0A507CDK3"/>
<name>A0A507CDK3_9FUNG</name>
<evidence type="ECO:0000313" key="10">
    <source>
        <dbReference type="EMBL" id="TPX39137.1"/>
    </source>
</evidence>
<dbReference type="Pfam" id="PF00962">
    <property type="entry name" value="A_deaminase"/>
    <property type="match status" value="1"/>
</dbReference>
<evidence type="ECO:0000313" key="11">
    <source>
        <dbReference type="Proteomes" id="UP000317494"/>
    </source>
</evidence>
<keyword evidence="6" id="KW-0546">Nucleotide metabolism</keyword>
<evidence type="ECO:0000256" key="3">
    <source>
        <dbReference type="ARBA" id="ARBA00022723"/>
    </source>
</evidence>
<evidence type="ECO:0000313" key="12">
    <source>
        <dbReference type="Proteomes" id="UP000320475"/>
    </source>
</evidence>
<dbReference type="GO" id="GO:0046103">
    <property type="term" value="P:inosine biosynthetic process"/>
    <property type="evidence" value="ECO:0007669"/>
    <property type="project" value="TreeGrafter"/>
</dbReference>
<keyword evidence="11" id="KW-1185">Reference proteome</keyword>
<evidence type="ECO:0000256" key="4">
    <source>
        <dbReference type="ARBA" id="ARBA00022801"/>
    </source>
</evidence>
<dbReference type="AlphaFoldDB" id="A0A507CDK3"/>
<comment type="cofactor">
    <cofactor evidence="1">
        <name>Zn(2+)</name>
        <dbReference type="ChEBI" id="CHEBI:29105"/>
    </cofactor>
</comment>
<sequence length="174" mass="20110">MLNDSTPQSFRDLPKNELHAHLNGSISKDTALQLSQRTFSHDFHPRLCEDVERQYEQNTTHLVLADFFPLFTLIYQLTDDVESVTIATEKVIEDFAKDNVVYLELRSTPRATAGMSRKDYVEAMTQGIKKCQHLNIIVRIILTLDRRGKREDWAYSSSSHHLLVELFYKSPIPS</sequence>
<dbReference type="InterPro" id="IPR001365">
    <property type="entry name" value="A_deaminase_dom"/>
</dbReference>
<evidence type="ECO:0000256" key="5">
    <source>
        <dbReference type="ARBA" id="ARBA00022833"/>
    </source>
</evidence>
<evidence type="ECO:0000256" key="1">
    <source>
        <dbReference type="ARBA" id="ARBA00001947"/>
    </source>
</evidence>
<dbReference type="PANTHER" id="PTHR11409">
    <property type="entry name" value="ADENOSINE DEAMINASE"/>
    <property type="match status" value="1"/>
</dbReference>
<comment type="caution">
    <text evidence="10">The sequence shown here is derived from an EMBL/GenBank/DDBJ whole genome shotgun (WGS) entry which is preliminary data.</text>
</comment>
<dbReference type="PANTHER" id="PTHR11409:SF42">
    <property type="entry name" value="ADENOSINE DEAMINASE-LIKE PROTEIN"/>
    <property type="match status" value="1"/>
</dbReference>
<gene>
    <name evidence="10" type="ORF">SeLEV6574_g07414</name>
    <name evidence="9" type="ORF">SeMB42_g07946</name>
</gene>
<dbReference type="VEuPathDB" id="FungiDB:SeMB42_g07946"/>
<proteinExistence type="inferred from homology"/>
<dbReference type="GO" id="GO:0004000">
    <property type="term" value="F:adenosine deaminase activity"/>
    <property type="evidence" value="ECO:0007669"/>
    <property type="project" value="TreeGrafter"/>
</dbReference>
<dbReference type="Proteomes" id="UP000320475">
    <property type="component" value="Unassembled WGS sequence"/>
</dbReference>
<dbReference type="GO" id="GO:0006154">
    <property type="term" value="P:adenosine catabolic process"/>
    <property type="evidence" value="ECO:0007669"/>
    <property type="project" value="TreeGrafter"/>
</dbReference>
<accession>A0A507CDK3</accession>
<dbReference type="GO" id="GO:0046872">
    <property type="term" value="F:metal ion binding"/>
    <property type="evidence" value="ECO:0007669"/>
    <property type="project" value="UniProtKB-KW"/>
</dbReference>
<keyword evidence="5" id="KW-0862">Zinc</keyword>
<keyword evidence="4" id="KW-0378">Hydrolase</keyword>
<evidence type="ECO:0000256" key="7">
    <source>
        <dbReference type="ARBA" id="ARBA00048787"/>
    </source>
</evidence>
<dbReference type="SUPFAM" id="SSF51556">
    <property type="entry name" value="Metallo-dependent hydrolases"/>
    <property type="match status" value="1"/>
</dbReference>
<dbReference type="Proteomes" id="UP000317494">
    <property type="component" value="Unassembled WGS sequence"/>
</dbReference>
<dbReference type="GO" id="GO:0009117">
    <property type="term" value="P:nucleotide metabolic process"/>
    <property type="evidence" value="ECO:0007669"/>
    <property type="project" value="UniProtKB-KW"/>
</dbReference>
<reference evidence="11 12" key="1">
    <citation type="journal article" date="2019" name="Sci. Rep.">
        <title>Comparative genomics of chytrid fungi reveal insights into the obligate biotrophic and pathogenic lifestyle of Synchytrium endobioticum.</title>
        <authorList>
            <person name="van de Vossenberg B.T.L.H."/>
            <person name="Warris S."/>
            <person name="Nguyen H.D.T."/>
            <person name="van Gent-Pelzer M.P.E."/>
            <person name="Joly D.L."/>
            <person name="van de Geest H.C."/>
            <person name="Bonants P.J.M."/>
            <person name="Smith D.S."/>
            <person name="Levesque C.A."/>
            <person name="van der Lee T.A.J."/>
        </authorList>
    </citation>
    <scope>NUCLEOTIDE SEQUENCE [LARGE SCALE GENOMIC DNA]</scope>
    <source>
        <strain evidence="10 12">LEV6574</strain>
        <strain evidence="9 11">MB42</strain>
    </source>
</reference>
<evidence type="ECO:0000256" key="6">
    <source>
        <dbReference type="ARBA" id="ARBA00023080"/>
    </source>
</evidence>
<keyword evidence="3" id="KW-0479">Metal-binding</keyword>
<dbReference type="EMBL" id="QEAM01000521">
    <property type="protein sequence ID" value="TPX39137.1"/>
    <property type="molecule type" value="Genomic_DNA"/>
</dbReference>
<evidence type="ECO:0000259" key="8">
    <source>
        <dbReference type="Pfam" id="PF00962"/>
    </source>
</evidence>
<dbReference type="OrthoDB" id="272271at2759"/>
<evidence type="ECO:0000313" key="9">
    <source>
        <dbReference type="EMBL" id="TPX30250.1"/>
    </source>
</evidence>
<comment type="similarity">
    <text evidence="2">Belongs to the metallo-dependent hydrolases superfamily. Adenosine and AMP deaminases family.</text>
</comment>
<evidence type="ECO:0000256" key="2">
    <source>
        <dbReference type="ARBA" id="ARBA00006676"/>
    </source>
</evidence>
<feature type="domain" description="Adenosine deaminase" evidence="8">
    <location>
        <begin position="14"/>
        <end position="152"/>
    </location>
</feature>
<dbReference type="InterPro" id="IPR032466">
    <property type="entry name" value="Metal_Hydrolase"/>
</dbReference>
<dbReference type="EMBL" id="QEAN01000702">
    <property type="protein sequence ID" value="TPX30250.1"/>
    <property type="molecule type" value="Genomic_DNA"/>
</dbReference>
<comment type="catalytic activity">
    <reaction evidence="7">
        <text>N(6)-methyl-AMP + H2O + H(+) = IMP + methylamine</text>
        <dbReference type="Rhea" id="RHEA:16001"/>
        <dbReference type="ChEBI" id="CHEBI:15377"/>
        <dbReference type="ChEBI" id="CHEBI:15378"/>
        <dbReference type="ChEBI" id="CHEBI:58053"/>
        <dbReference type="ChEBI" id="CHEBI:59338"/>
        <dbReference type="ChEBI" id="CHEBI:144842"/>
    </reaction>
    <physiologicalReaction direction="left-to-right" evidence="7">
        <dbReference type="Rhea" id="RHEA:16002"/>
    </physiologicalReaction>
</comment>
<dbReference type="Gene3D" id="3.20.20.140">
    <property type="entry name" value="Metal-dependent hydrolases"/>
    <property type="match status" value="1"/>
</dbReference>
<protein>
    <recommendedName>
        <fullName evidence="8">Adenosine deaminase domain-containing protein</fullName>
    </recommendedName>
</protein>